<accession>A0A820GKL8</accession>
<organism evidence="1 3">
    <name type="scientific">Rotaria socialis</name>
    <dbReference type="NCBI Taxonomy" id="392032"/>
    <lineage>
        <taxon>Eukaryota</taxon>
        <taxon>Metazoa</taxon>
        <taxon>Spiralia</taxon>
        <taxon>Gnathifera</taxon>
        <taxon>Rotifera</taxon>
        <taxon>Eurotatoria</taxon>
        <taxon>Bdelloidea</taxon>
        <taxon>Philodinida</taxon>
        <taxon>Philodinidae</taxon>
        <taxon>Rotaria</taxon>
    </lineage>
</organism>
<dbReference type="EMBL" id="CAJOBP010001370">
    <property type="protein sequence ID" value="CAF4278935.1"/>
    <property type="molecule type" value="Genomic_DNA"/>
</dbReference>
<evidence type="ECO:0008006" key="4">
    <source>
        <dbReference type="Google" id="ProtNLM"/>
    </source>
</evidence>
<proteinExistence type="predicted"/>
<dbReference type="AlphaFoldDB" id="A0A820GKL8"/>
<evidence type="ECO:0000313" key="2">
    <source>
        <dbReference type="EMBL" id="CAF4520282.1"/>
    </source>
</evidence>
<keyword evidence="3" id="KW-1185">Reference proteome</keyword>
<protein>
    <recommendedName>
        <fullName evidence="4">F-box domain-containing protein</fullName>
    </recommendedName>
</protein>
<name>A0A820GKL8_9BILA</name>
<reference evidence="1" key="1">
    <citation type="submission" date="2021-02" db="EMBL/GenBank/DDBJ databases">
        <authorList>
            <person name="Nowell W R."/>
        </authorList>
    </citation>
    <scope>NUCLEOTIDE SEQUENCE</scope>
</reference>
<dbReference type="Proteomes" id="UP000663873">
    <property type="component" value="Unassembled WGS sequence"/>
</dbReference>
<evidence type="ECO:0000313" key="3">
    <source>
        <dbReference type="Proteomes" id="UP000663873"/>
    </source>
</evidence>
<sequence>MSIASIENLSNEVFYEIFAYFDGLEFYEAFSNLNHRFQQLLNSSILQFKIVIGSLSDETYMNEYEQLARVNRQQIASLCVSLSSIEMDFFSLYPIDLFVNLESLILNGIPSQILFSILTDLTYLSRLRSLNITTEWESWDLTEIYRLVFTSRNLTYFACSSETNMVSLQLPVATNEQLTTIARLIIDHSCNFNDLSLIVSYTPQLRYLHVSLLDDENYSSPRILPIGLFNLTHISIESCEIKFDEFKLFIRESECNLKFLRINIKSHDRNYLDADQWENLISECLPQLEIFQFKCSRAVNRKSVFLKCYKPPHPCTSLFWIEHRWTWEVEMDSFGVVYWIRLYKSAENNFLLRINDWFLFRCRDRWYDGNSSIELSKSTLLTITSIPSYALNLHIRDILIVTPIYNLEILDTMCSITLTEIINYLPALDSLKISSLTSFQSKFSSCTSSSSKITKVYFQYVETMEEIVFIFKLCPCLTYLKVDIMNEIDYKSFLKDILPNIHKKCNQYLRSICLHLRTIIDNELFNKIYDHQKLRHDYTIERDRGNIYLHRK</sequence>
<dbReference type="EMBL" id="CAJOBR010000532">
    <property type="protein sequence ID" value="CAF4520282.1"/>
    <property type="molecule type" value="Genomic_DNA"/>
</dbReference>
<dbReference type="SUPFAM" id="SSF52047">
    <property type="entry name" value="RNI-like"/>
    <property type="match status" value="1"/>
</dbReference>
<gene>
    <name evidence="2" type="ORF">QYT958_LOCUS6140</name>
    <name evidence="1" type="ORF">UJA718_LOCUS11260</name>
</gene>
<evidence type="ECO:0000313" key="1">
    <source>
        <dbReference type="EMBL" id="CAF4278935.1"/>
    </source>
</evidence>
<comment type="caution">
    <text evidence="1">The sequence shown here is derived from an EMBL/GenBank/DDBJ whole genome shotgun (WGS) entry which is preliminary data.</text>
</comment>
<dbReference type="Gene3D" id="3.80.10.10">
    <property type="entry name" value="Ribonuclease Inhibitor"/>
    <property type="match status" value="1"/>
</dbReference>
<dbReference type="InterPro" id="IPR032675">
    <property type="entry name" value="LRR_dom_sf"/>
</dbReference>
<dbReference type="Proteomes" id="UP000663848">
    <property type="component" value="Unassembled WGS sequence"/>
</dbReference>